<keyword evidence="2" id="KW-1185">Reference proteome</keyword>
<organism evidence="1 2">
    <name type="scientific">Penicillium roqueforti (strain FM164)</name>
    <dbReference type="NCBI Taxonomy" id="1365484"/>
    <lineage>
        <taxon>Eukaryota</taxon>
        <taxon>Fungi</taxon>
        <taxon>Dikarya</taxon>
        <taxon>Ascomycota</taxon>
        <taxon>Pezizomycotina</taxon>
        <taxon>Eurotiomycetes</taxon>
        <taxon>Eurotiomycetidae</taxon>
        <taxon>Eurotiales</taxon>
        <taxon>Aspergillaceae</taxon>
        <taxon>Penicillium</taxon>
    </lineage>
</organism>
<reference evidence="1" key="1">
    <citation type="journal article" date="2014" name="Nat. Commun.">
        <title>Multiple recent horizontal transfers of a large genomic region in cheese making fungi.</title>
        <authorList>
            <person name="Cheeseman K."/>
            <person name="Ropars J."/>
            <person name="Renault P."/>
            <person name="Dupont J."/>
            <person name="Gouzy J."/>
            <person name="Branca A."/>
            <person name="Abraham A.L."/>
            <person name="Ceppi M."/>
            <person name="Conseiller E."/>
            <person name="Debuchy R."/>
            <person name="Malagnac F."/>
            <person name="Goarin A."/>
            <person name="Silar P."/>
            <person name="Lacoste S."/>
            <person name="Sallet E."/>
            <person name="Bensimon A."/>
            <person name="Giraud T."/>
            <person name="Brygoo Y."/>
        </authorList>
    </citation>
    <scope>NUCLEOTIDE SEQUENCE [LARGE SCALE GENOMIC DNA]</scope>
    <source>
        <strain evidence="1">FM164</strain>
    </source>
</reference>
<protein>
    <submittedName>
        <fullName evidence="1">Genomic scaffold, ProqFM164S01</fullName>
    </submittedName>
</protein>
<dbReference type="EMBL" id="HG792015">
    <property type="protein sequence ID" value="CDM27451.1"/>
    <property type="molecule type" value="Genomic_DNA"/>
</dbReference>
<gene>
    <name evidence="1" type="ORF">PROQFM164_S01g001262</name>
</gene>
<accession>W6PUL3</accession>
<dbReference type="Proteomes" id="UP000030686">
    <property type="component" value="Unassembled WGS sequence"/>
</dbReference>
<dbReference type="AlphaFoldDB" id="W6PUL3"/>
<name>W6PUL3_PENRF</name>
<evidence type="ECO:0000313" key="2">
    <source>
        <dbReference type="Proteomes" id="UP000030686"/>
    </source>
</evidence>
<sequence length="39" mass="4493">MKRPGGPAGKFKDNNDVPSMPIERLLYLMLEALRYVFKP</sequence>
<proteinExistence type="predicted"/>
<evidence type="ECO:0000313" key="1">
    <source>
        <dbReference type="EMBL" id="CDM27451.1"/>
    </source>
</evidence>